<keyword evidence="2" id="KW-0813">Transport</keyword>
<evidence type="ECO:0000256" key="6">
    <source>
        <dbReference type="ARBA" id="ARBA00022989"/>
    </source>
</evidence>
<feature type="compositionally biased region" description="Low complexity" evidence="8">
    <location>
        <begin position="1"/>
        <end position="24"/>
    </location>
</feature>
<evidence type="ECO:0000256" key="8">
    <source>
        <dbReference type="SAM" id="MobiDB-lite"/>
    </source>
</evidence>
<keyword evidence="4" id="KW-0997">Cell inner membrane</keyword>
<feature type="transmembrane region" description="Helical" evidence="9">
    <location>
        <begin position="152"/>
        <end position="173"/>
    </location>
</feature>
<protein>
    <submittedName>
        <fullName evidence="10">Monosaccharide ABC transporter membrane protein (CUT2 family)</fullName>
    </submittedName>
</protein>
<dbReference type="Pfam" id="PF02653">
    <property type="entry name" value="BPD_transp_2"/>
    <property type="match status" value="1"/>
</dbReference>
<evidence type="ECO:0000256" key="3">
    <source>
        <dbReference type="ARBA" id="ARBA00022475"/>
    </source>
</evidence>
<evidence type="ECO:0000256" key="1">
    <source>
        <dbReference type="ARBA" id="ARBA00004651"/>
    </source>
</evidence>
<organism evidence="10 11">
    <name type="scientific">Humibacillus xanthopallidus</name>
    <dbReference type="NCBI Taxonomy" id="412689"/>
    <lineage>
        <taxon>Bacteria</taxon>
        <taxon>Bacillati</taxon>
        <taxon>Actinomycetota</taxon>
        <taxon>Actinomycetes</taxon>
        <taxon>Micrococcales</taxon>
        <taxon>Intrasporangiaceae</taxon>
        <taxon>Humibacillus</taxon>
    </lineage>
</organism>
<keyword evidence="6 9" id="KW-1133">Transmembrane helix</keyword>
<feature type="region of interest" description="Disordered" evidence="8">
    <location>
        <begin position="1"/>
        <end position="26"/>
    </location>
</feature>
<sequence length="360" mass="36651">MSTMSTTRAPASGATPSAAPDAAAVPGSHDMPRTVAVLVFLRDRGIFLLWGILLLVFSFWCAPYFATLDNALLVANAAAITALFAAGVGVGIMTGVLDLSLPGTAAMAACVCGWLLTHGQPVWLSLLAGLATGVVVGLVNGAIALRGFNPIIITIGTLSVLSGLAAVVAGGYTFPGLTQLTFMGTDRYFRVPAPVYIVGAVFVVGTVFLTRTRDGIRLMAVGGNAEAVRRAGIPSPRYIVLGFVISGLLAALGGLVTTAVVTEASPSASPAIIFNALTAVALAGVALTGGRGSLPRVLVGSLILATIANGLTIRGIQPYWATVVTGALLLGSLAMERAIQTSVSDRLMATANLSVHQKKV</sequence>
<feature type="transmembrane region" description="Helical" evidence="9">
    <location>
        <begin position="193"/>
        <end position="210"/>
    </location>
</feature>
<keyword evidence="3" id="KW-1003">Cell membrane</keyword>
<dbReference type="InterPro" id="IPR001851">
    <property type="entry name" value="ABC_transp_permease"/>
</dbReference>
<evidence type="ECO:0000256" key="4">
    <source>
        <dbReference type="ARBA" id="ARBA00022519"/>
    </source>
</evidence>
<dbReference type="GO" id="GO:0005886">
    <property type="term" value="C:plasma membrane"/>
    <property type="evidence" value="ECO:0007669"/>
    <property type="project" value="UniProtKB-SubCell"/>
</dbReference>
<gene>
    <name evidence="10" type="ORF">FHX52_0898</name>
</gene>
<name>A0A543PUP6_9MICO</name>
<dbReference type="CDD" id="cd06579">
    <property type="entry name" value="TM_PBP1_transp_AraH_like"/>
    <property type="match status" value="1"/>
</dbReference>
<dbReference type="PANTHER" id="PTHR32196:SF21">
    <property type="entry name" value="ABC TRANSPORTER PERMEASE PROTEIN YPHD-RELATED"/>
    <property type="match status" value="1"/>
</dbReference>
<dbReference type="EMBL" id="VFQF01000001">
    <property type="protein sequence ID" value="TQN47780.1"/>
    <property type="molecule type" value="Genomic_DNA"/>
</dbReference>
<dbReference type="AlphaFoldDB" id="A0A543PUP6"/>
<evidence type="ECO:0000256" key="5">
    <source>
        <dbReference type="ARBA" id="ARBA00022692"/>
    </source>
</evidence>
<evidence type="ECO:0000256" key="2">
    <source>
        <dbReference type="ARBA" id="ARBA00022448"/>
    </source>
</evidence>
<evidence type="ECO:0000256" key="7">
    <source>
        <dbReference type="ARBA" id="ARBA00023136"/>
    </source>
</evidence>
<comment type="caution">
    <text evidence="10">The sequence shown here is derived from an EMBL/GenBank/DDBJ whole genome shotgun (WGS) entry which is preliminary data.</text>
</comment>
<feature type="transmembrane region" description="Helical" evidence="9">
    <location>
        <begin position="319"/>
        <end position="339"/>
    </location>
</feature>
<comment type="subcellular location">
    <subcellularLocation>
        <location evidence="1">Cell membrane</location>
        <topology evidence="1">Multi-pass membrane protein</topology>
    </subcellularLocation>
</comment>
<accession>A0A543PUP6</accession>
<keyword evidence="5 9" id="KW-0812">Transmembrane</keyword>
<feature type="transmembrane region" description="Helical" evidence="9">
    <location>
        <begin position="122"/>
        <end position="145"/>
    </location>
</feature>
<keyword evidence="7 9" id="KW-0472">Membrane</keyword>
<dbReference type="Proteomes" id="UP000320085">
    <property type="component" value="Unassembled WGS sequence"/>
</dbReference>
<feature type="transmembrane region" description="Helical" evidence="9">
    <location>
        <begin position="47"/>
        <end position="66"/>
    </location>
</feature>
<reference evidence="10 11" key="1">
    <citation type="submission" date="2019-06" db="EMBL/GenBank/DDBJ databases">
        <title>Sequencing the genomes of 1000 actinobacteria strains.</title>
        <authorList>
            <person name="Klenk H.-P."/>
        </authorList>
    </citation>
    <scope>NUCLEOTIDE SEQUENCE [LARGE SCALE GENOMIC DNA]</scope>
    <source>
        <strain evidence="10 11">DSM 21776</strain>
    </source>
</reference>
<feature type="transmembrane region" description="Helical" evidence="9">
    <location>
        <begin position="238"/>
        <end position="261"/>
    </location>
</feature>
<evidence type="ECO:0000313" key="10">
    <source>
        <dbReference type="EMBL" id="TQN47780.1"/>
    </source>
</evidence>
<evidence type="ECO:0000256" key="9">
    <source>
        <dbReference type="SAM" id="Phobius"/>
    </source>
</evidence>
<feature type="transmembrane region" description="Helical" evidence="9">
    <location>
        <begin position="294"/>
        <end position="313"/>
    </location>
</feature>
<evidence type="ECO:0000313" key="11">
    <source>
        <dbReference type="Proteomes" id="UP000320085"/>
    </source>
</evidence>
<dbReference type="GO" id="GO:0022857">
    <property type="term" value="F:transmembrane transporter activity"/>
    <property type="evidence" value="ECO:0007669"/>
    <property type="project" value="InterPro"/>
</dbReference>
<proteinExistence type="predicted"/>
<dbReference type="PANTHER" id="PTHR32196">
    <property type="entry name" value="ABC TRANSPORTER PERMEASE PROTEIN YPHD-RELATED-RELATED"/>
    <property type="match status" value="1"/>
</dbReference>
<feature type="transmembrane region" description="Helical" evidence="9">
    <location>
        <begin position="72"/>
        <end position="92"/>
    </location>
</feature>
<feature type="transmembrane region" description="Helical" evidence="9">
    <location>
        <begin position="267"/>
        <end position="287"/>
    </location>
</feature>